<dbReference type="Proteomes" id="UP000828251">
    <property type="component" value="Unassembled WGS sequence"/>
</dbReference>
<evidence type="ECO:0000313" key="3">
    <source>
        <dbReference type="Proteomes" id="UP000828251"/>
    </source>
</evidence>
<evidence type="ECO:0000313" key="2">
    <source>
        <dbReference type="EMBL" id="KAH1073130.1"/>
    </source>
</evidence>
<feature type="region of interest" description="Disordered" evidence="1">
    <location>
        <begin position="1"/>
        <end position="21"/>
    </location>
</feature>
<proteinExistence type="predicted"/>
<organism evidence="2 3">
    <name type="scientific">Gossypium stocksii</name>
    <dbReference type="NCBI Taxonomy" id="47602"/>
    <lineage>
        <taxon>Eukaryota</taxon>
        <taxon>Viridiplantae</taxon>
        <taxon>Streptophyta</taxon>
        <taxon>Embryophyta</taxon>
        <taxon>Tracheophyta</taxon>
        <taxon>Spermatophyta</taxon>
        <taxon>Magnoliopsida</taxon>
        <taxon>eudicotyledons</taxon>
        <taxon>Gunneridae</taxon>
        <taxon>Pentapetalae</taxon>
        <taxon>rosids</taxon>
        <taxon>malvids</taxon>
        <taxon>Malvales</taxon>
        <taxon>Malvaceae</taxon>
        <taxon>Malvoideae</taxon>
        <taxon>Gossypium</taxon>
    </lineage>
</organism>
<name>A0A9D3V759_9ROSI</name>
<dbReference type="EMBL" id="JAIQCV010000008">
    <property type="protein sequence ID" value="KAH1073130.1"/>
    <property type="molecule type" value="Genomic_DNA"/>
</dbReference>
<sequence length="101" mass="11264">MKIGRSSSSHPSNFKKPKDHNFLTSWKDPHFIGYKHKGFSKSTISMASSSGSKMVKGEYDYYGRNLGSSVGRNYEPALDMGSKTTWLRIARSSLSLALNNL</sequence>
<feature type="compositionally biased region" description="Polar residues" evidence="1">
    <location>
        <begin position="1"/>
        <end position="12"/>
    </location>
</feature>
<reference evidence="2 3" key="1">
    <citation type="journal article" date="2021" name="Plant Biotechnol. J.">
        <title>Multi-omics assisted identification of the key and species-specific regulatory components of drought-tolerant mechanisms in Gossypium stocksii.</title>
        <authorList>
            <person name="Yu D."/>
            <person name="Ke L."/>
            <person name="Zhang D."/>
            <person name="Wu Y."/>
            <person name="Sun Y."/>
            <person name="Mei J."/>
            <person name="Sun J."/>
            <person name="Sun Y."/>
        </authorList>
    </citation>
    <scope>NUCLEOTIDE SEQUENCE [LARGE SCALE GENOMIC DNA]</scope>
    <source>
        <strain evidence="3">cv. E1</strain>
        <tissue evidence="2">Leaf</tissue>
    </source>
</reference>
<gene>
    <name evidence="2" type="ORF">J1N35_025458</name>
</gene>
<protein>
    <submittedName>
        <fullName evidence="2">Uncharacterized protein</fullName>
    </submittedName>
</protein>
<evidence type="ECO:0000256" key="1">
    <source>
        <dbReference type="SAM" id="MobiDB-lite"/>
    </source>
</evidence>
<accession>A0A9D3V759</accession>
<keyword evidence="3" id="KW-1185">Reference proteome</keyword>
<dbReference type="AlphaFoldDB" id="A0A9D3V759"/>
<comment type="caution">
    <text evidence="2">The sequence shown here is derived from an EMBL/GenBank/DDBJ whole genome shotgun (WGS) entry which is preliminary data.</text>
</comment>